<dbReference type="AlphaFoldDB" id="A0A1V9Z0B0"/>
<dbReference type="PANTHER" id="PTHR24274:SF1">
    <property type="entry name" value="CILIA- AND FLAGELLA-ASSOCIATED PROTEIN 161"/>
    <property type="match status" value="1"/>
</dbReference>
<dbReference type="GO" id="GO:0031514">
    <property type="term" value="C:motile cilium"/>
    <property type="evidence" value="ECO:0007669"/>
    <property type="project" value="TreeGrafter"/>
</dbReference>
<dbReference type="InterPro" id="IPR011992">
    <property type="entry name" value="EF-hand-dom_pair"/>
</dbReference>
<evidence type="ECO:0000313" key="1">
    <source>
        <dbReference type="EMBL" id="OQR91494.1"/>
    </source>
</evidence>
<dbReference type="InterPro" id="IPR055325">
    <property type="entry name" value="CF161"/>
</dbReference>
<name>A0A1V9Z0B0_ACHHY</name>
<organism evidence="1 2">
    <name type="scientific">Achlya hypogyna</name>
    <name type="common">Oomycete</name>
    <name type="synonym">Protoachlya hypogyna</name>
    <dbReference type="NCBI Taxonomy" id="1202772"/>
    <lineage>
        <taxon>Eukaryota</taxon>
        <taxon>Sar</taxon>
        <taxon>Stramenopiles</taxon>
        <taxon>Oomycota</taxon>
        <taxon>Saprolegniomycetes</taxon>
        <taxon>Saprolegniales</taxon>
        <taxon>Achlyaceae</taxon>
        <taxon>Achlya</taxon>
    </lineage>
</organism>
<dbReference type="Gene3D" id="1.10.238.10">
    <property type="entry name" value="EF-hand"/>
    <property type="match status" value="1"/>
</dbReference>
<protein>
    <recommendedName>
        <fullName evidence="3">EF-hand domain-containing protein</fullName>
    </recommendedName>
</protein>
<reference evidence="1 2" key="1">
    <citation type="journal article" date="2014" name="Genome Biol. Evol.">
        <title>The secreted proteins of Achlya hypogyna and Thraustotheca clavata identify the ancestral oomycete secretome and reveal gene acquisitions by horizontal gene transfer.</title>
        <authorList>
            <person name="Misner I."/>
            <person name="Blouin N."/>
            <person name="Leonard G."/>
            <person name="Richards T.A."/>
            <person name="Lane C.E."/>
        </authorList>
    </citation>
    <scope>NUCLEOTIDE SEQUENCE [LARGE SCALE GENOMIC DNA]</scope>
    <source>
        <strain evidence="1 2">ATCC 48635</strain>
    </source>
</reference>
<proteinExistence type="predicted"/>
<dbReference type="GO" id="GO:0060271">
    <property type="term" value="P:cilium assembly"/>
    <property type="evidence" value="ECO:0007669"/>
    <property type="project" value="TreeGrafter"/>
</dbReference>
<evidence type="ECO:0008006" key="3">
    <source>
        <dbReference type="Google" id="ProtNLM"/>
    </source>
</evidence>
<dbReference type="SUPFAM" id="SSF47473">
    <property type="entry name" value="EF-hand"/>
    <property type="match status" value="1"/>
</dbReference>
<evidence type="ECO:0000313" key="2">
    <source>
        <dbReference type="Proteomes" id="UP000243579"/>
    </source>
</evidence>
<accession>A0A1V9Z0B0</accession>
<sequence>MQFTPQQLVGAGRYSATTRIGNWNEDLMLEEARMKDYRVQKQKGGLGTVHRQKMEQANARVPHSYADDGLVRFNSYVVLEHLQTGGCLSCDVWEETFAGSGEFVVSVGRTPTTATARTTFCIVSPTGQSGVVRYGDPFRLMANEALRVDGSTLLPMLFLKSNLKNERSMSPVSSNQNVTLSVACDNSTLWVATRADASGAEKLLATSSPVNSEDGVGVAHKMTGMLLYADAKNVLATDFGSETEVCCLTVKGHGKCFNLAHEAKGARTPDMHARSTLSQNAWRLCLATSPQAAVDNRRLPAPSTPESIAYLLVTALSLQNIFGLRQLVQSLQIVDASGGTGLMDREDLKWAVKSCESEASVGLRDDQYDTLLNALDEGKKGFVEVTKFINLLRGPLSDTRKSMINSTYDALSAGLGGPVTLAALSKAYDAGCEGSFKRSRDIDFIPLWTTQDGRGVITRNEFLDVYKDISRAVDDDSMFEQLLKNAWGV</sequence>
<dbReference type="EMBL" id="JNBR01000523">
    <property type="protein sequence ID" value="OQR91494.1"/>
    <property type="molecule type" value="Genomic_DNA"/>
</dbReference>
<keyword evidence="2" id="KW-1185">Reference proteome</keyword>
<gene>
    <name evidence="1" type="ORF">ACHHYP_04656</name>
</gene>
<dbReference type="Gene3D" id="2.80.10.50">
    <property type="match status" value="1"/>
</dbReference>
<comment type="caution">
    <text evidence="1">The sequence shown here is derived from an EMBL/GenBank/DDBJ whole genome shotgun (WGS) entry which is preliminary data.</text>
</comment>
<dbReference type="PANTHER" id="PTHR24274">
    <property type="entry name" value="CILIA- AND FLAGELLA-ASSOCIATED PROTEIN 161"/>
    <property type="match status" value="1"/>
</dbReference>
<dbReference type="STRING" id="1202772.A0A1V9Z0B0"/>
<dbReference type="Proteomes" id="UP000243579">
    <property type="component" value="Unassembled WGS sequence"/>
</dbReference>
<dbReference type="OrthoDB" id="444540at2759"/>